<evidence type="ECO:0000313" key="3">
    <source>
        <dbReference type="Proteomes" id="UP000095285"/>
    </source>
</evidence>
<dbReference type="SMART" id="SM00225">
    <property type="entry name" value="BTB"/>
    <property type="match status" value="1"/>
</dbReference>
<dbReference type="SUPFAM" id="SSF54695">
    <property type="entry name" value="POZ domain"/>
    <property type="match status" value="1"/>
</dbReference>
<feature type="region of interest" description="Disordered" evidence="1">
    <location>
        <begin position="880"/>
        <end position="925"/>
    </location>
</feature>
<dbReference type="InterPro" id="IPR043225">
    <property type="entry name" value="BACK_BTBD8"/>
</dbReference>
<feature type="region of interest" description="Disordered" evidence="1">
    <location>
        <begin position="128"/>
        <end position="150"/>
    </location>
</feature>
<name>A0A1I7VNJ6_LOALO</name>
<dbReference type="PANTHER" id="PTHR22427">
    <property type="entry name" value="GH15728P"/>
    <property type="match status" value="1"/>
</dbReference>
<feature type="domain" description="BTB" evidence="2">
    <location>
        <begin position="40"/>
        <end position="108"/>
    </location>
</feature>
<proteinExistence type="predicted"/>
<reference evidence="3" key="1">
    <citation type="submission" date="2012-04" db="EMBL/GenBank/DDBJ databases">
        <title>The Genome Sequence of Loa loa.</title>
        <authorList>
            <consortium name="The Broad Institute Genome Sequencing Platform"/>
            <consortium name="Broad Institute Genome Sequencing Center for Infectious Disease"/>
            <person name="Nutman T.B."/>
            <person name="Fink D.L."/>
            <person name="Russ C."/>
            <person name="Young S."/>
            <person name="Zeng Q."/>
            <person name="Gargeya S."/>
            <person name="Alvarado L."/>
            <person name="Berlin A."/>
            <person name="Chapman S.B."/>
            <person name="Chen Z."/>
            <person name="Freedman E."/>
            <person name="Gellesch M."/>
            <person name="Goldberg J."/>
            <person name="Griggs A."/>
            <person name="Gujja S."/>
            <person name="Heilman E.R."/>
            <person name="Heiman D."/>
            <person name="Howarth C."/>
            <person name="Mehta T."/>
            <person name="Neiman D."/>
            <person name="Pearson M."/>
            <person name="Roberts A."/>
            <person name="Saif S."/>
            <person name="Shea T."/>
            <person name="Shenoy N."/>
            <person name="Sisk P."/>
            <person name="Stolte C."/>
            <person name="Sykes S."/>
            <person name="White J."/>
            <person name="Yandava C."/>
            <person name="Haas B."/>
            <person name="Henn M.R."/>
            <person name="Nusbaum C."/>
            <person name="Birren B."/>
        </authorList>
    </citation>
    <scope>NUCLEOTIDE SEQUENCE [LARGE SCALE GENOMIC DNA]</scope>
</reference>
<dbReference type="WBParaSite" id="EN70_4498">
    <property type="protein sequence ID" value="EN70_4498"/>
    <property type="gene ID" value="EN70_4498"/>
</dbReference>
<dbReference type="Proteomes" id="UP000095285">
    <property type="component" value="Unassembled WGS sequence"/>
</dbReference>
<feature type="compositionally biased region" description="Basic and acidic residues" evidence="1">
    <location>
        <begin position="130"/>
        <end position="145"/>
    </location>
</feature>
<dbReference type="STRING" id="7209.A0A1I7VNJ6"/>
<dbReference type="InterPro" id="IPR000210">
    <property type="entry name" value="BTB/POZ_dom"/>
</dbReference>
<feature type="compositionally biased region" description="Basic residues" evidence="1">
    <location>
        <begin position="981"/>
        <end position="990"/>
    </location>
</feature>
<evidence type="ECO:0000256" key="1">
    <source>
        <dbReference type="SAM" id="MobiDB-lite"/>
    </source>
</evidence>
<dbReference type="AlphaFoldDB" id="A0A1I7VNJ6"/>
<feature type="compositionally biased region" description="Polar residues" evidence="1">
    <location>
        <begin position="880"/>
        <end position="901"/>
    </location>
</feature>
<dbReference type="PANTHER" id="PTHR22427:SF7">
    <property type="entry name" value="GH15728P"/>
    <property type="match status" value="1"/>
</dbReference>
<dbReference type="Gene3D" id="3.30.710.10">
    <property type="entry name" value="Potassium Channel Kv1.1, Chain A"/>
    <property type="match status" value="2"/>
</dbReference>
<dbReference type="eggNOG" id="ENOG502TG83">
    <property type="taxonomic scope" value="Eukaryota"/>
</dbReference>
<dbReference type="PROSITE" id="PS50097">
    <property type="entry name" value="BTB"/>
    <property type="match status" value="2"/>
</dbReference>
<protein>
    <submittedName>
        <fullName evidence="4">BTB domain-containing protein</fullName>
    </submittedName>
</protein>
<feature type="compositionally biased region" description="Polar residues" evidence="1">
    <location>
        <begin position="810"/>
        <end position="820"/>
    </location>
</feature>
<feature type="domain" description="BTB" evidence="2">
    <location>
        <begin position="369"/>
        <end position="432"/>
    </location>
</feature>
<feature type="region of interest" description="Disordered" evidence="1">
    <location>
        <begin position="769"/>
        <end position="837"/>
    </location>
</feature>
<dbReference type="Pfam" id="PF26017">
    <property type="entry name" value="BACK_BTBD8"/>
    <property type="match status" value="1"/>
</dbReference>
<evidence type="ECO:0000259" key="2">
    <source>
        <dbReference type="PROSITE" id="PS50097"/>
    </source>
</evidence>
<reference evidence="4" key="2">
    <citation type="submission" date="2016-11" db="UniProtKB">
        <authorList>
            <consortium name="WormBaseParasite"/>
        </authorList>
    </citation>
    <scope>IDENTIFICATION</scope>
</reference>
<feature type="compositionally biased region" description="Basic and acidic residues" evidence="1">
    <location>
        <begin position="821"/>
        <end position="837"/>
    </location>
</feature>
<organism evidence="3 4">
    <name type="scientific">Loa loa</name>
    <name type="common">Eye worm</name>
    <name type="synonym">Filaria loa</name>
    <dbReference type="NCBI Taxonomy" id="7209"/>
    <lineage>
        <taxon>Eukaryota</taxon>
        <taxon>Metazoa</taxon>
        <taxon>Ecdysozoa</taxon>
        <taxon>Nematoda</taxon>
        <taxon>Chromadorea</taxon>
        <taxon>Rhabditida</taxon>
        <taxon>Spirurina</taxon>
        <taxon>Spiruromorpha</taxon>
        <taxon>Filarioidea</taxon>
        <taxon>Onchocercidae</taxon>
        <taxon>Loa</taxon>
    </lineage>
</organism>
<keyword evidence="3" id="KW-1185">Reference proteome</keyword>
<feature type="compositionally biased region" description="Basic and acidic residues" evidence="1">
    <location>
        <begin position="769"/>
        <end position="788"/>
    </location>
</feature>
<dbReference type="InterPro" id="IPR011333">
    <property type="entry name" value="SKP1/BTB/POZ_sf"/>
</dbReference>
<evidence type="ECO:0000313" key="4">
    <source>
        <dbReference type="WBParaSite" id="EN70_4498"/>
    </source>
</evidence>
<feature type="region of interest" description="Disordered" evidence="1">
    <location>
        <begin position="951"/>
        <end position="990"/>
    </location>
</feature>
<sequence>MRCTATLWKEYEAQRQHIQLEFAKQLRANMATLIGNIEHADVLLVAADGSKLPAHQCILRQRAPGFFKTHIEPTLKASPYEATHGILEVAVGDIDFAGLKFFIRAVYTEDEASNLPENGIIDQEMFDGQDDNHHKEGEESHHNNNMDESTEFEDMGTEGLIQVDDNGETDTSKNNAIWDDSLAFSEAVSMVNTVSKTTENAGRLREMTSFQELAVMDSPMCTSLSSSELPGSCTTSVQEDSNEQPLKEYTLSPSFICVNKFDETSNNSTPTNDSTSMECVTSAQKKHMFQMFVGLEGNTDPEMWHSAPGPESIRSRAIMAKRLSMTSLNSLTSIDLTPSHEVSMSTANKNPSCKLAADLLNMYLNNIDTDVIIKTDNGELFAHRCILSATCPYFKDHLVNRQYEYIELKGYSRTAVHYFISFLYGGLTSIGEDVDVWELVSLATHLNMESLTQPCATCVSAVFDALPQFNAIRSLQPLYKEALSWQAKHFSRIWKSRVFMHLNPHWQKECFETIVQDVDEESLIDVLLGCQRLQVSLPRLKSGAGVAAAVLCLVNDLIEYIQEFLLQSFDLVIASQSFKAQGKGLALNLIVLEDIFPPMVHTLSADIAIQTYLNLSDLLKTIASQQSANKNLLRQIDHNEWNPRFIALVRRLYDLTDKHLLHYAASVVKAKTWNLLSVEDQCRIQECGLFVEMSKARAPPPKLSSLSRIYKRSSSAGVAAINAANYKERTRSLDRSRPFSFCEKVVEEHEPHEPQYIIDPMEDNIHRRTHSVKERSSHSTPRQVDRKLGLNSGKTKIPRRKERNAEKKTNTGTDSISNSAKNEKQHEDGNLKSFERQKTHTVIATMRNQMDLPNIETASQLTPEKMRNKPKSVVRPILKQSQTQITSESVTRGASGTSALGGQNKAKHARDNSESPADVSHKTMKPVVKLPLSSTLSKVPSVHIRAGILGAITSAPDDSSIPTEKLKRHHSSFSKKEQSKSHQRHQQRPQ</sequence>
<accession>A0A1I7VNJ6</accession>